<dbReference type="EMBL" id="JBBWWR010000012">
    <property type="protein sequence ID" value="KAK8958724.1"/>
    <property type="molecule type" value="Genomic_DNA"/>
</dbReference>
<dbReference type="InterPro" id="IPR002059">
    <property type="entry name" value="CSP_DNA-bd"/>
</dbReference>
<dbReference type="InterPro" id="IPR011129">
    <property type="entry name" value="CSD"/>
</dbReference>
<name>A0ABR2M3Q3_9ASPA</name>
<dbReference type="Gene3D" id="2.40.50.140">
    <property type="entry name" value="Nucleic acid-binding proteins"/>
    <property type="match status" value="1"/>
</dbReference>
<dbReference type="SMART" id="SM00357">
    <property type="entry name" value="CSP"/>
    <property type="match status" value="1"/>
</dbReference>
<proteinExistence type="predicted"/>
<feature type="region of interest" description="Disordered" evidence="1">
    <location>
        <begin position="73"/>
        <end position="154"/>
    </location>
</feature>
<dbReference type="SUPFAM" id="SSF50249">
    <property type="entry name" value="Nucleic acid-binding proteins"/>
    <property type="match status" value="1"/>
</dbReference>
<reference evidence="3 4" key="1">
    <citation type="journal article" date="2022" name="Nat. Plants">
        <title>Genomes of leafy and leafless Platanthera orchids illuminate the evolution of mycoheterotrophy.</title>
        <authorList>
            <person name="Li M.H."/>
            <person name="Liu K.W."/>
            <person name="Li Z."/>
            <person name="Lu H.C."/>
            <person name="Ye Q.L."/>
            <person name="Zhang D."/>
            <person name="Wang J.Y."/>
            <person name="Li Y.F."/>
            <person name="Zhong Z.M."/>
            <person name="Liu X."/>
            <person name="Yu X."/>
            <person name="Liu D.K."/>
            <person name="Tu X.D."/>
            <person name="Liu B."/>
            <person name="Hao Y."/>
            <person name="Liao X.Y."/>
            <person name="Jiang Y.T."/>
            <person name="Sun W.H."/>
            <person name="Chen J."/>
            <person name="Chen Y.Q."/>
            <person name="Ai Y."/>
            <person name="Zhai J.W."/>
            <person name="Wu S.S."/>
            <person name="Zhou Z."/>
            <person name="Hsiao Y.Y."/>
            <person name="Wu W.L."/>
            <person name="Chen Y.Y."/>
            <person name="Lin Y.F."/>
            <person name="Hsu J.L."/>
            <person name="Li C.Y."/>
            <person name="Wang Z.W."/>
            <person name="Zhao X."/>
            <person name="Zhong W.Y."/>
            <person name="Ma X.K."/>
            <person name="Ma L."/>
            <person name="Huang J."/>
            <person name="Chen G.Z."/>
            <person name="Huang M.Z."/>
            <person name="Huang L."/>
            <person name="Peng D.H."/>
            <person name="Luo Y.B."/>
            <person name="Zou S.Q."/>
            <person name="Chen S.P."/>
            <person name="Lan S."/>
            <person name="Tsai W.C."/>
            <person name="Van de Peer Y."/>
            <person name="Liu Z.J."/>
        </authorList>
    </citation>
    <scope>NUCLEOTIDE SEQUENCE [LARGE SCALE GENOMIC DNA]</scope>
    <source>
        <strain evidence="3">Lor288</strain>
    </source>
</reference>
<sequence length="154" mass="16941">MAQESDRLKGTVKWFNVTKDFGFITPDDGGEHLFAHQSSIKADGFKTLTDGEAVEFAISEGDDGRTKAVDVTGPGREYIQGNNQSSGGGGGGGGRRDGYGGGGGRGGGYDRRRNLNDHKIYKNDRRKNLNDHKIHKNDCRRNLNDHKIYKKDNK</sequence>
<comment type="caution">
    <text evidence="3">The sequence shown here is derived from an EMBL/GenBank/DDBJ whole genome shotgun (WGS) entry which is preliminary data.</text>
</comment>
<dbReference type="Proteomes" id="UP001412067">
    <property type="component" value="Unassembled WGS sequence"/>
</dbReference>
<dbReference type="Pfam" id="PF00313">
    <property type="entry name" value="CSD"/>
    <property type="match status" value="1"/>
</dbReference>
<feature type="compositionally biased region" description="Gly residues" evidence="1">
    <location>
        <begin position="86"/>
        <end position="107"/>
    </location>
</feature>
<evidence type="ECO:0000313" key="3">
    <source>
        <dbReference type="EMBL" id="KAK8958724.1"/>
    </source>
</evidence>
<feature type="domain" description="CSD" evidence="2">
    <location>
        <begin position="7"/>
        <end position="73"/>
    </location>
</feature>
<keyword evidence="4" id="KW-1185">Reference proteome</keyword>
<evidence type="ECO:0000259" key="2">
    <source>
        <dbReference type="PROSITE" id="PS51857"/>
    </source>
</evidence>
<accession>A0ABR2M3Q3</accession>
<feature type="compositionally biased region" description="Basic and acidic residues" evidence="1">
    <location>
        <begin position="108"/>
        <end position="154"/>
    </location>
</feature>
<dbReference type="PROSITE" id="PS51857">
    <property type="entry name" value="CSD_2"/>
    <property type="match status" value="1"/>
</dbReference>
<protein>
    <submittedName>
        <fullName evidence="3">Glycine-rich protein 2</fullName>
    </submittedName>
</protein>
<dbReference type="PANTHER" id="PTHR46565">
    <property type="entry name" value="COLD SHOCK DOMAIN PROTEIN 2"/>
    <property type="match status" value="1"/>
</dbReference>
<dbReference type="PRINTS" id="PR00050">
    <property type="entry name" value="COLDSHOCK"/>
</dbReference>
<evidence type="ECO:0000313" key="4">
    <source>
        <dbReference type="Proteomes" id="UP001412067"/>
    </source>
</evidence>
<gene>
    <name evidence="3" type="primary">GRP-2</name>
    <name evidence="3" type="ORF">KSP40_PGU018614</name>
</gene>
<dbReference type="CDD" id="cd04458">
    <property type="entry name" value="CSP_CDS"/>
    <property type="match status" value="1"/>
</dbReference>
<dbReference type="InterPro" id="IPR012340">
    <property type="entry name" value="NA-bd_OB-fold"/>
</dbReference>
<evidence type="ECO:0000256" key="1">
    <source>
        <dbReference type="SAM" id="MobiDB-lite"/>
    </source>
</evidence>
<dbReference type="PANTHER" id="PTHR46565:SF20">
    <property type="entry name" value="COLD SHOCK DOMAIN-CONTAINING PROTEIN 4"/>
    <property type="match status" value="1"/>
</dbReference>
<organism evidence="3 4">
    <name type="scientific">Platanthera guangdongensis</name>
    <dbReference type="NCBI Taxonomy" id="2320717"/>
    <lineage>
        <taxon>Eukaryota</taxon>
        <taxon>Viridiplantae</taxon>
        <taxon>Streptophyta</taxon>
        <taxon>Embryophyta</taxon>
        <taxon>Tracheophyta</taxon>
        <taxon>Spermatophyta</taxon>
        <taxon>Magnoliopsida</taxon>
        <taxon>Liliopsida</taxon>
        <taxon>Asparagales</taxon>
        <taxon>Orchidaceae</taxon>
        <taxon>Orchidoideae</taxon>
        <taxon>Orchideae</taxon>
        <taxon>Orchidinae</taxon>
        <taxon>Platanthera</taxon>
    </lineage>
</organism>